<name>A0A3Q0FFS1_VIGRR</name>
<dbReference type="AlphaFoldDB" id="A0A3Q0FFS1"/>
<keyword evidence="2" id="KW-0328">Glycosyltransferase</keyword>
<dbReference type="RefSeq" id="XP_022642603.1">
    <property type="nucleotide sequence ID" value="XM_022786882.1"/>
</dbReference>
<dbReference type="SUPFAM" id="SSF53756">
    <property type="entry name" value="UDP-Glycosyltransferase/glycogen phosphorylase"/>
    <property type="match status" value="1"/>
</dbReference>
<keyword evidence="3" id="KW-1185">Reference proteome</keyword>
<gene>
    <name evidence="4" type="primary">LOC106760316</name>
</gene>
<dbReference type="Pfam" id="PF00343">
    <property type="entry name" value="Phosphorylase"/>
    <property type="match status" value="2"/>
</dbReference>
<keyword evidence="2" id="KW-0808">Transferase</keyword>
<reference evidence="3" key="1">
    <citation type="journal article" date="2014" name="Nat. Commun.">
        <title>Genome sequence of mungbean and insights into evolution within Vigna species.</title>
        <authorList>
            <person name="Kang Y.J."/>
            <person name="Kim S.K."/>
            <person name="Kim M.Y."/>
            <person name="Lestari P."/>
            <person name="Kim K.H."/>
            <person name="Ha B.K."/>
            <person name="Jun T.H."/>
            <person name="Hwang W.J."/>
            <person name="Lee T."/>
            <person name="Lee J."/>
            <person name="Shim S."/>
            <person name="Yoon M.Y."/>
            <person name="Jang Y.E."/>
            <person name="Han K.S."/>
            <person name="Taeprayoon P."/>
            <person name="Yoon N."/>
            <person name="Somta P."/>
            <person name="Tanya P."/>
            <person name="Kim K.S."/>
            <person name="Gwag J.G."/>
            <person name="Moon J.K."/>
            <person name="Lee Y.H."/>
            <person name="Park B.S."/>
            <person name="Bombarely A."/>
            <person name="Doyle J.J."/>
            <person name="Jackson S.A."/>
            <person name="Schafleitner R."/>
            <person name="Srinives P."/>
            <person name="Varshney R.K."/>
            <person name="Lee S.H."/>
        </authorList>
    </citation>
    <scope>NUCLEOTIDE SEQUENCE [LARGE SCALE GENOMIC DNA]</scope>
    <source>
        <strain evidence="3">cv. VC1973A</strain>
    </source>
</reference>
<comment type="function">
    <text evidence="2">Allosteric enzyme that catalyzes the rate-limiting step in glycogen catabolism, the phosphorolytic cleavage of glycogen to produce glucose-1-phosphate, and plays a central role in maintaining cellular and organismal glucose homeostasis.</text>
</comment>
<dbReference type="InterPro" id="IPR000811">
    <property type="entry name" value="Glyco_trans_35"/>
</dbReference>
<dbReference type="STRING" id="3916.A0A3Q0FFS1"/>
<dbReference type="OrthoDB" id="1749983at2759"/>
<evidence type="ECO:0000313" key="3">
    <source>
        <dbReference type="Proteomes" id="UP000087766"/>
    </source>
</evidence>
<dbReference type="PANTHER" id="PTHR11468:SF28">
    <property type="entry name" value="ALPHA-GLUCAN PHOSPHORYLASE 1"/>
    <property type="match status" value="1"/>
</dbReference>
<dbReference type="PANTHER" id="PTHR11468">
    <property type="entry name" value="GLYCOGEN PHOSPHORYLASE"/>
    <property type="match status" value="1"/>
</dbReference>
<comment type="similarity">
    <text evidence="1 2">Belongs to the glycogen phosphorylase family.</text>
</comment>
<evidence type="ECO:0000313" key="4">
    <source>
        <dbReference type="RefSeq" id="XP_022642603.1"/>
    </source>
</evidence>
<keyword evidence="2" id="KW-0663">Pyridoxal phosphate</keyword>
<dbReference type="GO" id="GO:0005737">
    <property type="term" value="C:cytoplasm"/>
    <property type="evidence" value="ECO:0007669"/>
    <property type="project" value="TreeGrafter"/>
</dbReference>
<proteinExistence type="inferred from homology"/>
<reference evidence="4" key="2">
    <citation type="submission" date="2025-08" db="UniProtKB">
        <authorList>
            <consortium name="RefSeq"/>
        </authorList>
    </citation>
    <scope>IDENTIFICATION</scope>
    <source>
        <tissue evidence="4">Leaf</tissue>
    </source>
</reference>
<sequence>MANLCVVGGHAVNGVAEIHSEIVKDEVFNAFYKFVENEDLQLQWREAKRSNKVKVAVAAFIREKTGYFVSPDAMFDIQVIFVPDYNVSVAEMLIPASELSQHISTAGMEL</sequence>
<accession>A0A3Q0FFS1</accession>
<organism evidence="3 4">
    <name type="scientific">Vigna radiata var. radiata</name>
    <name type="common">Mung bean</name>
    <name type="synonym">Phaseolus aureus</name>
    <dbReference type="NCBI Taxonomy" id="3916"/>
    <lineage>
        <taxon>Eukaryota</taxon>
        <taxon>Viridiplantae</taxon>
        <taxon>Streptophyta</taxon>
        <taxon>Embryophyta</taxon>
        <taxon>Tracheophyta</taxon>
        <taxon>Spermatophyta</taxon>
        <taxon>Magnoliopsida</taxon>
        <taxon>eudicotyledons</taxon>
        <taxon>Gunneridae</taxon>
        <taxon>Pentapetalae</taxon>
        <taxon>rosids</taxon>
        <taxon>fabids</taxon>
        <taxon>Fabales</taxon>
        <taxon>Fabaceae</taxon>
        <taxon>Papilionoideae</taxon>
        <taxon>50 kb inversion clade</taxon>
        <taxon>NPAAA clade</taxon>
        <taxon>indigoferoid/millettioid clade</taxon>
        <taxon>Phaseoleae</taxon>
        <taxon>Vigna</taxon>
    </lineage>
</organism>
<dbReference type="EC" id="2.4.1.1" evidence="2"/>
<comment type="cofactor">
    <cofactor evidence="2">
        <name>pyridoxal 5'-phosphate</name>
        <dbReference type="ChEBI" id="CHEBI:597326"/>
    </cofactor>
</comment>
<protein>
    <recommendedName>
        <fullName evidence="2">Alpha-1,4 glucan phosphorylase</fullName>
        <ecNumber evidence="2">2.4.1.1</ecNumber>
    </recommendedName>
</protein>
<evidence type="ECO:0000256" key="2">
    <source>
        <dbReference type="RuleBase" id="RU000587"/>
    </source>
</evidence>
<dbReference type="Proteomes" id="UP000087766">
    <property type="component" value="Chromosome 1"/>
</dbReference>
<comment type="catalytic activity">
    <reaction evidence="2">
        <text>[(1-&gt;4)-alpha-D-glucosyl](n) + phosphate = [(1-&gt;4)-alpha-D-glucosyl](n-1) + alpha-D-glucose 1-phosphate</text>
        <dbReference type="Rhea" id="RHEA:41732"/>
        <dbReference type="Rhea" id="RHEA-COMP:9584"/>
        <dbReference type="Rhea" id="RHEA-COMP:9586"/>
        <dbReference type="ChEBI" id="CHEBI:15444"/>
        <dbReference type="ChEBI" id="CHEBI:43474"/>
        <dbReference type="ChEBI" id="CHEBI:58601"/>
        <dbReference type="EC" id="2.4.1.1"/>
    </reaction>
</comment>
<dbReference type="GO" id="GO:0005980">
    <property type="term" value="P:glycogen catabolic process"/>
    <property type="evidence" value="ECO:0007669"/>
    <property type="project" value="TreeGrafter"/>
</dbReference>
<dbReference type="GO" id="GO:0030170">
    <property type="term" value="F:pyridoxal phosphate binding"/>
    <property type="evidence" value="ECO:0007669"/>
    <property type="project" value="TreeGrafter"/>
</dbReference>
<dbReference type="KEGG" id="vra:106760316"/>
<dbReference type="GO" id="GO:0008184">
    <property type="term" value="F:glycogen phosphorylase activity"/>
    <property type="evidence" value="ECO:0007669"/>
    <property type="project" value="InterPro"/>
</dbReference>
<dbReference type="Gene3D" id="3.40.50.2000">
    <property type="entry name" value="Glycogen Phosphorylase B"/>
    <property type="match status" value="2"/>
</dbReference>
<evidence type="ECO:0000256" key="1">
    <source>
        <dbReference type="ARBA" id="ARBA00006047"/>
    </source>
</evidence>
<dbReference type="GeneID" id="106760316"/>
<keyword evidence="2" id="KW-0119">Carbohydrate metabolism</keyword>